<reference evidence="7 8" key="1">
    <citation type="journal article" date="2011" name="EMBO J.">
        <title>Structural diversity of bacterial flagellar motors.</title>
        <authorList>
            <person name="Chen S."/>
            <person name="Beeby M."/>
            <person name="Murphy G.E."/>
            <person name="Leadbetter J.R."/>
            <person name="Hendrixson D.R."/>
            <person name="Briegel A."/>
            <person name="Li Z."/>
            <person name="Shi J."/>
            <person name="Tocheva E.I."/>
            <person name="Muller A."/>
            <person name="Dobro M.J."/>
            <person name="Jensen G.J."/>
        </authorList>
    </citation>
    <scope>NUCLEOTIDE SEQUENCE [LARGE SCALE GENOMIC DNA]</scope>
    <source>
        <strain evidence="7 8">DSM 6540</strain>
    </source>
</reference>
<evidence type="ECO:0000313" key="8">
    <source>
        <dbReference type="Proteomes" id="UP000003240"/>
    </source>
</evidence>
<evidence type="ECO:0000259" key="6">
    <source>
        <dbReference type="PROSITE" id="PS51379"/>
    </source>
</evidence>
<keyword evidence="1" id="KW-0004">4Fe-4S</keyword>
<dbReference type="Pfam" id="PF13183">
    <property type="entry name" value="Fer4_8"/>
    <property type="match status" value="1"/>
</dbReference>
<dbReference type="RefSeq" id="WP_004573236.1">
    <property type="nucleotide sequence ID" value="NZ_AFGF01000056.1"/>
</dbReference>
<dbReference type="Gene3D" id="1.10.1060.10">
    <property type="entry name" value="Alpha-helical ferredoxin"/>
    <property type="match status" value="1"/>
</dbReference>
<dbReference type="Pfam" id="PF02754">
    <property type="entry name" value="CCG"/>
    <property type="match status" value="2"/>
</dbReference>
<dbReference type="PANTHER" id="PTHR32479">
    <property type="entry name" value="GLYCOLATE OXIDASE IRON-SULFUR SUBUNIT"/>
    <property type="match status" value="1"/>
</dbReference>
<dbReference type="eggNOG" id="COG0247">
    <property type="taxonomic scope" value="Bacteria"/>
</dbReference>
<dbReference type="STRING" id="1009370.ALO_08233"/>
<feature type="domain" description="4Fe-4S ferredoxin-type" evidence="6">
    <location>
        <begin position="10"/>
        <end position="39"/>
    </location>
</feature>
<dbReference type="OrthoDB" id="5241828at2"/>
<dbReference type="InterPro" id="IPR017896">
    <property type="entry name" value="4Fe4S_Fe-S-bd"/>
</dbReference>
<gene>
    <name evidence="7" type="ORF">ALO_08233</name>
</gene>
<feature type="domain" description="4Fe-4S ferredoxin-type" evidence="6">
    <location>
        <begin position="60"/>
        <end position="90"/>
    </location>
</feature>
<evidence type="ECO:0000256" key="3">
    <source>
        <dbReference type="ARBA" id="ARBA00022737"/>
    </source>
</evidence>
<evidence type="ECO:0000256" key="2">
    <source>
        <dbReference type="ARBA" id="ARBA00022723"/>
    </source>
</evidence>
<evidence type="ECO:0000256" key="4">
    <source>
        <dbReference type="ARBA" id="ARBA00023004"/>
    </source>
</evidence>
<dbReference type="PROSITE" id="PS51379">
    <property type="entry name" value="4FE4S_FER_2"/>
    <property type="match status" value="2"/>
</dbReference>
<dbReference type="InterPro" id="IPR009051">
    <property type="entry name" value="Helical_ferredxn"/>
</dbReference>
<keyword evidence="4" id="KW-0408">Iron</keyword>
<dbReference type="AlphaFoldDB" id="F7NHU9"/>
<dbReference type="Proteomes" id="UP000003240">
    <property type="component" value="Unassembled WGS sequence"/>
</dbReference>
<protein>
    <recommendedName>
        <fullName evidence="6">4Fe-4S ferredoxin-type domain-containing protein</fullName>
    </recommendedName>
</protein>
<dbReference type="SUPFAM" id="SSF46548">
    <property type="entry name" value="alpha-helical ferredoxin"/>
    <property type="match status" value="1"/>
</dbReference>
<proteinExistence type="predicted"/>
<evidence type="ECO:0000256" key="5">
    <source>
        <dbReference type="ARBA" id="ARBA00023014"/>
    </source>
</evidence>
<evidence type="ECO:0000313" key="7">
    <source>
        <dbReference type="EMBL" id="EGO64474.1"/>
    </source>
</evidence>
<evidence type="ECO:0000256" key="1">
    <source>
        <dbReference type="ARBA" id="ARBA00022485"/>
    </source>
</evidence>
<dbReference type="GO" id="GO:0051539">
    <property type="term" value="F:4 iron, 4 sulfur cluster binding"/>
    <property type="evidence" value="ECO:0007669"/>
    <property type="project" value="UniProtKB-KW"/>
</dbReference>
<keyword evidence="8" id="KW-1185">Reference proteome</keyword>
<dbReference type="GO" id="GO:0046872">
    <property type="term" value="F:metal ion binding"/>
    <property type="evidence" value="ECO:0007669"/>
    <property type="project" value="UniProtKB-KW"/>
</dbReference>
<comment type="caution">
    <text evidence="7">The sequence shown here is derived from an EMBL/GenBank/DDBJ whole genome shotgun (WGS) entry which is preliminary data.</text>
</comment>
<keyword evidence="2" id="KW-0479">Metal-binding</keyword>
<dbReference type="GO" id="GO:0016491">
    <property type="term" value="F:oxidoreductase activity"/>
    <property type="evidence" value="ECO:0007669"/>
    <property type="project" value="UniProtKB-ARBA"/>
</dbReference>
<dbReference type="EMBL" id="AFGF01000056">
    <property type="protein sequence ID" value="EGO64474.1"/>
    <property type="molecule type" value="Genomic_DNA"/>
</dbReference>
<dbReference type="PANTHER" id="PTHR32479:SF17">
    <property type="entry name" value="GLYCOLATE OXIDASE IRON-SULFUR SUBUNIT"/>
    <property type="match status" value="1"/>
</dbReference>
<keyword evidence="3" id="KW-0677">Repeat</keyword>
<accession>F7NHU9</accession>
<keyword evidence="5" id="KW-0411">Iron-sulfur</keyword>
<name>F7NHU9_9FIRM</name>
<dbReference type="InterPro" id="IPR004017">
    <property type="entry name" value="Cys_rich_dom"/>
</dbReference>
<organism evidence="7 8">
    <name type="scientific">Acetonema longum DSM 6540</name>
    <dbReference type="NCBI Taxonomy" id="1009370"/>
    <lineage>
        <taxon>Bacteria</taxon>
        <taxon>Bacillati</taxon>
        <taxon>Bacillota</taxon>
        <taxon>Negativicutes</taxon>
        <taxon>Acetonemataceae</taxon>
        <taxon>Acetonema</taxon>
    </lineage>
</organism>
<sequence length="366" mass="39324">MTKDKTALLKEINAIVSQCDRCGSCHLVCPLFAVKDREVCGSRGKINAARALIKGGIAPEAAILEAVEFCLLCGACTDVCASKVKTPDAMMKVRQYLAASSQKSQGYSDTEKQDMERGYQTLVECCKNLPSAKGAQDTKVSYFFGCTARLTSPDSAIQTVKLLASTANVALKNSACCGLPALIRGRIDEYLENTKKNIELYKEANTIVCDCAGCSDVLKKAASYLADDAEWAERGKVFSQKVVSLSEYLAKIGYTPPKKVAEKITYQDPCRLGRNQGIKKAPRDLLKAAGDYVEMPGSDTCCGGSCFFPSDYPEAADALAAKKQASIEKTGASIVATECHRCLGRLKKVAAKSGGKFRAVHISELL</sequence>